<keyword evidence="6" id="KW-0282">Flagellum</keyword>
<evidence type="ECO:0000313" key="7">
    <source>
        <dbReference type="Proteomes" id="UP000659047"/>
    </source>
</evidence>
<evidence type="ECO:0000256" key="1">
    <source>
        <dbReference type="ARBA" id="ARBA00004514"/>
    </source>
</evidence>
<comment type="caution">
    <text evidence="6">The sequence shown here is derived from an EMBL/GenBank/DDBJ whole genome shotgun (WGS) entry which is preliminary data.</text>
</comment>
<evidence type="ECO:0000256" key="4">
    <source>
        <dbReference type="ARBA" id="ARBA00023186"/>
    </source>
</evidence>
<dbReference type="Gene3D" id="1.20.58.380">
    <property type="entry name" value="Flagellar protein flit"/>
    <property type="match status" value="1"/>
</dbReference>
<dbReference type="RefSeq" id="WP_238713663.1">
    <property type="nucleotide sequence ID" value="NZ_JAEPBH010000019.1"/>
</dbReference>
<gene>
    <name evidence="6" type="primary">fliT</name>
    <name evidence="6" type="ORF">JJB97_08820</name>
</gene>
<evidence type="ECO:0000313" key="6">
    <source>
        <dbReference type="EMBL" id="MBK4715433.1"/>
    </source>
</evidence>
<dbReference type="EMBL" id="JAEPBH010000019">
    <property type="protein sequence ID" value="MBK4715433.1"/>
    <property type="molecule type" value="Genomic_DNA"/>
</dbReference>
<dbReference type="InterPro" id="IPR008622">
    <property type="entry name" value="FliT"/>
</dbReference>
<dbReference type="AlphaFoldDB" id="A0A8K0V1V2"/>
<reference evidence="6" key="1">
    <citation type="submission" date="2021-01" db="EMBL/GenBank/DDBJ databases">
        <title>Intestinitalea alba gen. nov., sp. nov., a novel genus of the family Enterobacteriaceae, isolated from the gut of the plastic-eating mealworm Tenebrio molitor L.</title>
        <authorList>
            <person name="Yang Y."/>
        </authorList>
    </citation>
    <scope>NUCLEOTIDE SEQUENCE</scope>
    <source>
        <strain evidence="6">BIT-L3</strain>
    </source>
</reference>
<evidence type="ECO:0000256" key="2">
    <source>
        <dbReference type="ARBA" id="ARBA00022490"/>
    </source>
</evidence>
<keyword evidence="3" id="KW-1005">Bacterial flagellum biogenesis</keyword>
<keyword evidence="6" id="KW-0969">Cilium</keyword>
<dbReference type="Proteomes" id="UP000659047">
    <property type="component" value="Unassembled WGS sequence"/>
</dbReference>
<keyword evidence="2" id="KW-0963">Cytoplasm</keyword>
<protein>
    <recommendedName>
        <fullName evidence="5">Flagellar protein FliT</fullName>
    </recommendedName>
</protein>
<dbReference type="Pfam" id="PF05400">
    <property type="entry name" value="FliT"/>
    <property type="match status" value="1"/>
</dbReference>
<name>A0A8K0V1V2_9ENTR</name>
<organism evidence="6 7">
    <name type="scientific">Tenebrionibacter intestinalis</name>
    <dbReference type="NCBI Taxonomy" id="2799638"/>
    <lineage>
        <taxon>Bacteria</taxon>
        <taxon>Pseudomonadati</taxon>
        <taxon>Pseudomonadota</taxon>
        <taxon>Gammaproteobacteria</taxon>
        <taxon>Enterobacterales</taxon>
        <taxon>Enterobacteriaceae</taxon>
        <taxon>Tenebrionibacter/Tenebrionicola group</taxon>
        <taxon>Tenebrionibacter</taxon>
    </lineage>
</organism>
<sequence length="119" mass="13645">MANPAPQAELALTAQKYQHALQLSFEMLETAKQGNWDNFIELNTNYIFALQNVLEEQGSITHEDEEQVCSSLSHLLNNENEIRQLLKDRLDILSGKIDSIRQNQKCSNAYSSQLFSPYR</sequence>
<evidence type="ECO:0000256" key="3">
    <source>
        <dbReference type="ARBA" id="ARBA00022795"/>
    </source>
</evidence>
<keyword evidence="6" id="KW-0966">Cell projection</keyword>
<keyword evidence="4" id="KW-0143">Chaperone</keyword>
<comment type="subcellular location">
    <subcellularLocation>
        <location evidence="1">Cytoplasm</location>
        <location evidence="1">Cytosol</location>
    </subcellularLocation>
</comment>
<accession>A0A8K0V1V2</accession>
<proteinExistence type="predicted"/>
<evidence type="ECO:0000256" key="5">
    <source>
        <dbReference type="ARBA" id="ARBA00093797"/>
    </source>
</evidence>
<keyword evidence="7" id="KW-1185">Reference proteome</keyword>
<dbReference type="GO" id="GO:0044781">
    <property type="term" value="P:bacterial-type flagellum organization"/>
    <property type="evidence" value="ECO:0007669"/>
    <property type="project" value="UniProtKB-KW"/>
</dbReference>